<protein>
    <submittedName>
        <fullName evidence="1">Uncharacterized protein</fullName>
    </submittedName>
</protein>
<comment type="caution">
    <text evidence="1">The sequence shown here is derived from an EMBL/GenBank/DDBJ whole genome shotgun (WGS) entry which is preliminary data.</text>
</comment>
<organism evidence="1">
    <name type="scientific">marine sediment metagenome</name>
    <dbReference type="NCBI Taxonomy" id="412755"/>
    <lineage>
        <taxon>unclassified sequences</taxon>
        <taxon>metagenomes</taxon>
        <taxon>ecological metagenomes</taxon>
    </lineage>
</organism>
<feature type="non-terminal residue" evidence="1">
    <location>
        <position position="280"/>
    </location>
</feature>
<accession>X1RNR0</accession>
<dbReference type="EMBL" id="BARW01002183">
    <property type="protein sequence ID" value="GAI68601.1"/>
    <property type="molecule type" value="Genomic_DNA"/>
</dbReference>
<name>X1RNR0_9ZZZZ</name>
<sequence>MDNIKLQSPDARGFDYASNNDGERKYKLRTGFDAKLNKLAGLYVEREEKARKRINNSVIEDSYCIEPGLNGIRKGISYIKSLYKDERDNLPRYLRKINLKLCESDVVAAIGCFHFRLDNIKLQSPDARGFDYASNNDGERKYKLRTGFDAKLNKLAGLYVEREEKARKRINNSVIEDSYCIEPGLNGIRKGISYIKSLYKDERDNLPRYLRKINLKYFKFSIGIIWDMDKDRNMLEDGSFEFISYDRDSISGTCGPSGCCFNFYNHDGWDYYLYNKPYFI</sequence>
<gene>
    <name evidence="1" type="ORF">S12H4_06276</name>
</gene>
<dbReference type="AlphaFoldDB" id="X1RNR0"/>
<reference evidence="1" key="1">
    <citation type="journal article" date="2014" name="Front. Microbiol.">
        <title>High frequency of phylogenetically diverse reductive dehalogenase-homologous genes in deep subseafloor sedimentary metagenomes.</title>
        <authorList>
            <person name="Kawai M."/>
            <person name="Futagami T."/>
            <person name="Toyoda A."/>
            <person name="Takaki Y."/>
            <person name="Nishi S."/>
            <person name="Hori S."/>
            <person name="Arai W."/>
            <person name="Tsubouchi T."/>
            <person name="Morono Y."/>
            <person name="Uchiyama I."/>
            <person name="Ito T."/>
            <person name="Fujiyama A."/>
            <person name="Inagaki F."/>
            <person name="Takami H."/>
        </authorList>
    </citation>
    <scope>NUCLEOTIDE SEQUENCE</scope>
    <source>
        <strain evidence="1">Expedition CK06-06</strain>
    </source>
</reference>
<evidence type="ECO:0000313" key="1">
    <source>
        <dbReference type="EMBL" id="GAI68601.1"/>
    </source>
</evidence>
<proteinExistence type="predicted"/>